<gene>
    <name evidence="1" type="ORF">CBP51_16755</name>
</gene>
<keyword evidence="2" id="KW-1185">Reference proteome</keyword>
<name>A0A266Q608_9GAMM</name>
<sequence length="77" mass="7936">MSTANPWVKFKKLLQGEGRAVVTVVSNNGDGTSTVTTRGGVSIIVKGEAVSSGAKAMIEGGELRYEVPNLASSVVEV</sequence>
<protein>
    <submittedName>
        <fullName evidence="1">Uncharacterized protein</fullName>
    </submittedName>
</protein>
<comment type="caution">
    <text evidence="1">The sequence shown here is derived from an EMBL/GenBank/DDBJ whole genome shotgun (WGS) entry which is preliminary data.</text>
</comment>
<proteinExistence type="predicted"/>
<evidence type="ECO:0000313" key="1">
    <source>
        <dbReference type="EMBL" id="OZY84811.1"/>
    </source>
</evidence>
<dbReference type="AlphaFoldDB" id="A0A266Q608"/>
<reference evidence="2" key="1">
    <citation type="submission" date="2017-05" db="EMBL/GenBank/DDBJ databases">
        <authorList>
            <person name="Barney B.M."/>
        </authorList>
    </citation>
    <scope>NUCLEOTIDE SEQUENCE [LARGE SCALE GENOMIC DNA]</scope>
    <source>
        <strain evidence="2">PSBB022</strain>
    </source>
</reference>
<evidence type="ECO:0000313" key="2">
    <source>
        <dbReference type="Proteomes" id="UP000216101"/>
    </source>
</evidence>
<dbReference type="Proteomes" id="UP000216101">
    <property type="component" value="Unassembled WGS sequence"/>
</dbReference>
<organism evidence="1 2">
    <name type="scientific">Cellvibrio mixtus</name>
    <dbReference type="NCBI Taxonomy" id="39650"/>
    <lineage>
        <taxon>Bacteria</taxon>
        <taxon>Pseudomonadati</taxon>
        <taxon>Pseudomonadota</taxon>
        <taxon>Gammaproteobacteria</taxon>
        <taxon>Cellvibrionales</taxon>
        <taxon>Cellvibrionaceae</taxon>
        <taxon>Cellvibrio</taxon>
    </lineage>
</organism>
<dbReference type="EMBL" id="NHNI01000002">
    <property type="protein sequence ID" value="OZY84811.1"/>
    <property type="molecule type" value="Genomic_DNA"/>
</dbReference>
<dbReference type="RefSeq" id="WP_094985808.1">
    <property type="nucleotide sequence ID" value="NZ_NHNI01000002.1"/>
</dbReference>
<accession>A0A266Q608</accession>